<dbReference type="AlphaFoldDB" id="A0A139ILB6"/>
<dbReference type="Proteomes" id="UP000073492">
    <property type="component" value="Unassembled WGS sequence"/>
</dbReference>
<evidence type="ECO:0008006" key="4">
    <source>
        <dbReference type="Google" id="ProtNLM"/>
    </source>
</evidence>
<dbReference type="PANTHER" id="PTHR42085">
    <property type="entry name" value="F-BOX DOMAIN-CONTAINING PROTEIN"/>
    <property type="match status" value="1"/>
</dbReference>
<feature type="region of interest" description="Disordered" evidence="1">
    <location>
        <begin position="50"/>
        <end position="79"/>
    </location>
</feature>
<dbReference type="PANTHER" id="PTHR42085:SF8">
    <property type="entry name" value="F-BOX DOMAIN-CONTAINING PROTEIN"/>
    <property type="match status" value="1"/>
</dbReference>
<protein>
    <recommendedName>
        <fullName evidence="4">F-box domain-containing protein</fullName>
    </recommendedName>
</protein>
<keyword evidence="3" id="KW-1185">Reference proteome</keyword>
<sequence>MKIEVKLVMGLSMLGLGKTLIPKDIWSRLARAVSGRASITRVDPINLNGFLPNETPRQDPDRLSPGRLHGKRELDDNAPLHALDTARGLPSLIPTSLQEQHTIAVSALTALNMVHVRFELADQPSRSLYTSTSPVLRLFPFDIPKTKKERHPIVIPSSAYQPLQRAYFTGQHLRENPEDTVILSHFLKITCSPNEKDRLTSQALMSTGRRVTRFQLSLIKETFLFMDLPAELRNEIYLHSIDFTTLERYFDAAYQTLITNKKIQNRQHHVPQRKTPTIFLINRQIFREASYVLQKSFRVRFSHGLLKAGPIENVISVNLLRQVSSVEITDGGHPIIKGSILPQSWHGYMTLLCDLGKVLAEGHKLKELIIDFKDDRLKEHMSQCYEADYQCGFRDQMQAALQSLRKVRGIGKVTLVGLNAQESRELKFLMEKKPVNFMSLPRELRDMVYEHTMDISDISKALTNGLVDYPQRTKDFPFPPLTTPSVLLINKQISEEAIDVLRNKPLHITFTSKHNITEQVQLPSIMGFVSRGALKQVKTVTITMESWEWVYNFKTRLISTLAASKHLETLNFNFHDSLKSSFTKLSTQRYPDKQIHDSLKKLAKIRGLKQVTFSGDLPLVYTDALAQVMSSKPSIPDAKLPKLKAITGQGEVVDLIEEEETAATAETQQGRP</sequence>
<dbReference type="EMBL" id="LFZO01000055">
    <property type="protein sequence ID" value="KXT15590.1"/>
    <property type="molecule type" value="Genomic_DNA"/>
</dbReference>
<organism evidence="2 3">
    <name type="scientific">Pseudocercospora musae</name>
    <dbReference type="NCBI Taxonomy" id="113226"/>
    <lineage>
        <taxon>Eukaryota</taxon>
        <taxon>Fungi</taxon>
        <taxon>Dikarya</taxon>
        <taxon>Ascomycota</taxon>
        <taxon>Pezizomycotina</taxon>
        <taxon>Dothideomycetes</taxon>
        <taxon>Dothideomycetidae</taxon>
        <taxon>Mycosphaerellales</taxon>
        <taxon>Mycosphaerellaceae</taxon>
        <taxon>Pseudocercospora</taxon>
    </lineage>
</organism>
<evidence type="ECO:0000313" key="2">
    <source>
        <dbReference type="EMBL" id="KXT15587.1"/>
    </source>
</evidence>
<gene>
    <name evidence="2" type="ORF">AC579_9962</name>
</gene>
<dbReference type="InterPro" id="IPR038883">
    <property type="entry name" value="AN11006-like"/>
</dbReference>
<accession>A0A139ILB6</accession>
<dbReference type="EMBL" id="LFZO01000055">
    <property type="protein sequence ID" value="KXT15587.1"/>
    <property type="molecule type" value="Genomic_DNA"/>
</dbReference>
<proteinExistence type="predicted"/>
<reference evidence="2 3" key="1">
    <citation type="submission" date="2015-07" db="EMBL/GenBank/DDBJ databases">
        <title>Comparative genomics of the Sigatoka disease complex on banana suggests a link between parallel evolutionary changes in Pseudocercospora fijiensis and Pseudocercospora eumusae and increased virulence on the banana host.</title>
        <authorList>
            <person name="Chang T.-C."/>
            <person name="Salvucci A."/>
            <person name="Crous P.W."/>
            <person name="Stergiopoulos I."/>
        </authorList>
    </citation>
    <scope>NUCLEOTIDE SEQUENCE [LARGE SCALE GENOMIC DNA]</scope>
    <source>
        <strain evidence="2 3">CBS 116634</strain>
    </source>
</reference>
<evidence type="ECO:0000313" key="3">
    <source>
        <dbReference type="Proteomes" id="UP000073492"/>
    </source>
</evidence>
<evidence type="ECO:0000256" key="1">
    <source>
        <dbReference type="SAM" id="MobiDB-lite"/>
    </source>
</evidence>
<name>A0A139ILB6_9PEZI</name>
<comment type="caution">
    <text evidence="2">The sequence shown here is derived from an EMBL/GenBank/DDBJ whole genome shotgun (WGS) entry which is preliminary data.</text>
</comment>